<dbReference type="InterPro" id="IPR024232">
    <property type="entry name" value="SpoIIIAH"/>
</dbReference>
<gene>
    <name evidence="2" type="ORF">L0P57_12340</name>
</gene>
<feature type="compositionally biased region" description="Low complexity" evidence="1">
    <location>
        <begin position="53"/>
        <end position="73"/>
    </location>
</feature>
<accession>A0ABS9MLX1</accession>
<organism evidence="2 3">
    <name type="scientific">Anaeromassilibacillus senegalensis</name>
    <dbReference type="NCBI Taxonomy" id="1673717"/>
    <lineage>
        <taxon>Bacteria</taxon>
        <taxon>Bacillati</taxon>
        <taxon>Bacillota</taxon>
        <taxon>Clostridia</taxon>
        <taxon>Eubacteriales</taxon>
        <taxon>Acutalibacteraceae</taxon>
        <taxon>Anaeromassilibacillus</taxon>
    </lineage>
</organism>
<keyword evidence="3" id="KW-1185">Reference proteome</keyword>
<proteinExistence type="predicted"/>
<evidence type="ECO:0000313" key="3">
    <source>
        <dbReference type="Proteomes" id="UP001298681"/>
    </source>
</evidence>
<name>A0ABS9MLX1_9FIRM</name>
<evidence type="ECO:0000256" key="1">
    <source>
        <dbReference type="SAM" id="MobiDB-lite"/>
    </source>
</evidence>
<dbReference type="Proteomes" id="UP001298681">
    <property type="component" value="Unassembled WGS sequence"/>
</dbReference>
<protein>
    <submittedName>
        <fullName evidence="2">SpoIIIAH-like family protein</fullName>
    </submittedName>
</protein>
<dbReference type="Gene3D" id="1.10.287.4300">
    <property type="entry name" value="Stage III sporulation protein AH-like"/>
    <property type="match status" value="1"/>
</dbReference>
<sequence length="194" mass="20515">MGIGKRQLVLAALVVALGAAVYLNWQFSGDNQLLATNTVTSQKELGEAQLVNASVPSSSAPAESSNAPVSSEAGQGADANDYFTQARLSRQKARDEAVELLEKVLQDAEQSDAAKKDAVAQAAVVAQNVLKESNIENLIKAKGFEDCVVFLQNGECNVVVKVKESDPNNAVVIKDIVAGQAGVTYDKIKIVENQ</sequence>
<comment type="caution">
    <text evidence="2">The sequence shown here is derived from an EMBL/GenBank/DDBJ whole genome shotgun (WGS) entry which is preliminary data.</text>
</comment>
<dbReference type="Pfam" id="PF12685">
    <property type="entry name" value="SpoIIIAH"/>
    <property type="match status" value="1"/>
</dbReference>
<evidence type="ECO:0000313" key="2">
    <source>
        <dbReference type="EMBL" id="MCG4611716.1"/>
    </source>
</evidence>
<dbReference type="EMBL" id="JAKNHQ010000021">
    <property type="protein sequence ID" value="MCG4611716.1"/>
    <property type="molecule type" value="Genomic_DNA"/>
</dbReference>
<dbReference type="InterPro" id="IPR038503">
    <property type="entry name" value="SpoIIIAH_sf"/>
</dbReference>
<dbReference type="RefSeq" id="WP_195560760.1">
    <property type="nucleotide sequence ID" value="NZ_JAKNHQ010000021.1"/>
</dbReference>
<feature type="region of interest" description="Disordered" evidence="1">
    <location>
        <begin position="53"/>
        <end position="76"/>
    </location>
</feature>
<reference evidence="2 3" key="1">
    <citation type="submission" date="2022-01" db="EMBL/GenBank/DDBJ databases">
        <title>Collection of gut derived symbiotic bacterial strains cultured from healthy donors.</title>
        <authorList>
            <person name="Lin H."/>
            <person name="Kohout C."/>
            <person name="Waligurski E."/>
            <person name="Pamer E.G."/>
        </authorList>
    </citation>
    <scope>NUCLEOTIDE SEQUENCE [LARGE SCALE GENOMIC DNA]</scope>
    <source>
        <strain evidence="2 3">DFI.7.58</strain>
    </source>
</reference>